<accession>F8A0L1</accession>
<feature type="compositionally biased region" description="Basic and acidic residues" evidence="4">
    <location>
        <begin position="286"/>
        <end position="307"/>
    </location>
</feature>
<dbReference type="Proteomes" id="UP000000485">
    <property type="component" value="Chromosome"/>
</dbReference>
<evidence type="ECO:0000259" key="5">
    <source>
        <dbReference type="PROSITE" id="PS50893"/>
    </source>
</evidence>
<organism evidence="6 7">
    <name type="scientific">Cellulomonas gilvus (strain ATCC 13127 / NRRL B-14078)</name>
    <name type="common">Cellvibrio gilvus</name>
    <dbReference type="NCBI Taxonomy" id="593907"/>
    <lineage>
        <taxon>Bacteria</taxon>
        <taxon>Bacillati</taxon>
        <taxon>Actinomycetota</taxon>
        <taxon>Actinomycetes</taxon>
        <taxon>Micrococcales</taxon>
        <taxon>Cellulomonadaceae</taxon>
        <taxon>Cellulomonas</taxon>
    </lineage>
</organism>
<dbReference type="AlphaFoldDB" id="F8A0L1"/>
<dbReference type="Gene3D" id="3.40.50.300">
    <property type="entry name" value="P-loop containing nucleotide triphosphate hydrolases"/>
    <property type="match status" value="1"/>
</dbReference>
<feature type="domain" description="ABC transporter" evidence="5">
    <location>
        <begin position="13"/>
        <end position="255"/>
    </location>
</feature>
<keyword evidence="7" id="KW-1185">Reference proteome</keyword>
<reference evidence="7" key="1">
    <citation type="submission" date="2011-04" db="EMBL/GenBank/DDBJ databases">
        <title>Complete sequence of Cellvibrio gilvus ATCC 13127.</title>
        <authorList>
            <person name="Lucas S."/>
            <person name="Han J."/>
            <person name="Lapidus A."/>
            <person name="Cheng J.-F."/>
            <person name="Goodwin L."/>
            <person name="Pitluck S."/>
            <person name="Peters L."/>
            <person name="Munk A."/>
            <person name="Detter J.C."/>
            <person name="Han C."/>
            <person name="Tapia R."/>
            <person name="Land M."/>
            <person name="Hauser L."/>
            <person name="Kyrpides N."/>
            <person name="Ivanova N."/>
            <person name="Ovchinnikova G."/>
            <person name="Pagani I."/>
            <person name="Mead D."/>
            <person name="Brumm P."/>
            <person name="Woyke T."/>
        </authorList>
    </citation>
    <scope>NUCLEOTIDE SEQUENCE [LARGE SCALE GENOMIC DNA]</scope>
    <source>
        <strain evidence="7">ATCC 13127 / NRRL B-14078</strain>
    </source>
</reference>
<sequence>MTIAPAVEAPRAARADEPWGARGLTIAFDRGGTVVDALDLAVRPGELVAVLGPSGCGKSTLLRVLADLPAPGTRVLAGTVHRPDAVPPAPAVAWLPQRDGLLPWRRALANATLGAQIAGVDLGAARERARELFTVFGLAGYERAWPHELSGGMRQRLALLRTCLVGARLLLLDEPFGALDALTRRRMNAWLADLDLRAAAGGTEPSAVVLVTHDVDEALTLADRVLVLSARPARLVLELDVQGAAGADGDEDARRRVLAALDAAADDDHVAARGGRPGMGGARRGLSREAAGRPGAPDRAHDRSENA</sequence>
<evidence type="ECO:0000256" key="4">
    <source>
        <dbReference type="SAM" id="MobiDB-lite"/>
    </source>
</evidence>
<dbReference type="InterPro" id="IPR050166">
    <property type="entry name" value="ABC_transporter_ATP-bind"/>
</dbReference>
<evidence type="ECO:0000256" key="2">
    <source>
        <dbReference type="ARBA" id="ARBA00022741"/>
    </source>
</evidence>
<dbReference type="InterPro" id="IPR003439">
    <property type="entry name" value="ABC_transporter-like_ATP-bd"/>
</dbReference>
<dbReference type="GO" id="GO:0005524">
    <property type="term" value="F:ATP binding"/>
    <property type="evidence" value="ECO:0007669"/>
    <property type="project" value="UniProtKB-KW"/>
</dbReference>
<feature type="region of interest" description="Disordered" evidence="4">
    <location>
        <begin position="269"/>
        <end position="307"/>
    </location>
</feature>
<evidence type="ECO:0000256" key="3">
    <source>
        <dbReference type="ARBA" id="ARBA00022840"/>
    </source>
</evidence>
<keyword evidence="1" id="KW-0813">Transport</keyword>
<keyword evidence="3" id="KW-0067">ATP-binding</keyword>
<dbReference type="STRING" id="593907.Celgi_2196"/>
<dbReference type="PROSITE" id="PS50893">
    <property type="entry name" value="ABC_TRANSPORTER_2"/>
    <property type="match status" value="1"/>
</dbReference>
<dbReference type="RefSeq" id="WP_013884214.1">
    <property type="nucleotide sequence ID" value="NC_015671.1"/>
</dbReference>
<dbReference type="InterPro" id="IPR003593">
    <property type="entry name" value="AAA+_ATPase"/>
</dbReference>
<evidence type="ECO:0000313" key="6">
    <source>
        <dbReference type="EMBL" id="AEI12696.1"/>
    </source>
</evidence>
<dbReference type="HOGENOM" id="CLU_000604_1_22_11"/>
<dbReference type="KEGG" id="cga:Celgi_2196"/>
<proteinExistence type="predicted"/>
<name>F8A0L1_CELGA</name>
<dbReference type="PANTHER" id="PTHR42788">
    <property type="entry name" value="TAURINE IMPORT ATP-BINDING PROTEIN-RELATED"/>
    <property type="match status" value="1"/>
</dbReference>
<dbReference type="GO" id="GO:0016887">
    <property type="term" value="F:ATP hydrolysis activity"/>
    <property type="evidence" value="ECO:0007669"/>
    <property type="project" value="InterPro"/>
</dbReference>
<evidence type="ECO:0000256" key="1">
    <source>
        <dbReference type="ARBA" id="ARBA00022448"/>
    </source>
</evidence>
<gene>
    <name evidence="6" type="ordered locus">Celgi_2196</name>
</gene>
<dbReference type="Pfam" id="PF00005">
    <property type="entry name" value="ABC_tran"/>
    <property type="match status" value="1"/>
</dbReference>
<protein>
    <submittedName>
        <fullName evidence="6">ABC transporter related protein</fullName>
    </submittedName>
</protein>
<dbReference type="PANTHER" id="PTHR42788:SF2">
    <property type="entry name" value="ABC TRANSPORTER ATP-BINDING PROTEIN"/>
    <property type="match status" value="1"/>
</dbReference>
<keyword evidence="2" id="KW-0547">Nucleotide-binding</keyword>
<dbReference type="SMART" id="SM00382">
    <property type="entry name" value="AAA"/>
    <property type="match status" value="1"/>
</dbReference>
<dbReference type="eggNOG" id="COG1116">
    <property type="taxonomic scope" value="Bacteria"/>
</dbReference>
<dbReference type="EMBL" id="CP002665">
    <property type="protein sequence ID" value="AEI12696.1"/>
    <property type="molecule type" value="Genomic_DNA"/>
</dbReference>
<dbReference type="InterPro" id="IPR027417">
    <property type="entry name" value="P-loop_NTPase"/>
</dbReference>
<evidence type="ECO:0000313" key="7">
    <source>
        <dbReference type="Proteomes" id="UP000000485"/>
    </source>
</evidence>
<dbReference type="SUPFAM" id="SSF52540">
    <property type="entry name" value="P-loop containing nucleoside triphosphate hydrolases"/>
    <property type="match status" value="1"/>
</dbReference>